<dbReference type="EMBL" id="CP001720">
    <property type="protein sequence ID" value="ACV63298.1"/>
    <property type="molecule type" value="Genomic_DNA"/>
</dbReference>
<protein>
    <submittedName>
        <fullName evidence="1">Uncharacterized protein</fullName>
    </submittedName>
</protein>
<gene>
    <name evidence="1" type="ordered locus">Dtox_2492</name>
</gene>
<keyword evidence="2" id="KW-1185">Reference proteome</keyword>
<proteinExistence type="predicted"/>
<dbReference type="Proteomes" id="UP000002217">
    <property type="component" value="Chromosome"/>
</dbReference>
<dbReference type="KEGG" id="dae:Dtox_2492"/>
<evidence type="ECO:0000313" key="2">
    <source>
        <dbReference type="Proteomes" id="UP000002217"/>
    </source>
</evidence>
<dbReference type="AlphaFoldDB" id="C8W0P3"/>
<sequence length="162" mass="19291">MVFIIYITSILCWAKYHKLKSKKLGLSATILYPCNGWIYNLYTRKYGIFVSGRVTEMHVNPSKKYESIEQFKEKLEHDLRKIQELKVNGKLSTVTLNTFNRFWLDKTMEILEGRRYSGIVLSKDFLNLYNPKKHKKIFKKMFSQELNKPGRNKSEQWDLIIS</sequence>
<evidence type="ECO:0000313" key="1">
    <source>
        <dbReference type="EMBL" id="ACV63298.1"/>
    </source>
</evidence>
<dbReference type="STRING" id="485916.Dtox_2492"/>
<name>C8W0P3_DESAS</name>
<dbReference type="HOGENOM" id="CLU_1746708_0_0_9"/>
<reference evidence="1 2" key="1">
    <citation type="journal article" date="2009" name="Stand. Genomic Sci.">
        <title>Complete genome sequence of Desulfotomaculum acetoxidans type strain (5575).</title>
        <authorList>
            <person name="Spring S."/>
            <person name="Lapidus A."/>
            <person name="Schroder M."/>
            <person name="Gleim D."/>
            <person name="Sims D."/>
            <person name="Meincke L."/>
            <person name="Glavina Del Rio T."/>
            <person name="Tice H."/>
            <person name="Copeland A."/>
            <person name="Cheng J.F."/>
            <person name="Lucas S."/>
            <person name="Chen F."/>
            <person name="Nolan M."/>
            <person name="Bruce D."/>
            <person name="Goodwin L."/>
            <person name="Pitluck S."/>
            <person name="Ivanova N."/>
            <person name="Mavromatis K."/>
            <person name="Mikhailova N."/>
            <person name="Pati A."/>
            <person name="Chen A."/>
            <person name="Palaniappan K."/>
            <person name="Land M."/>
            <person name="Hauser L."/>
            <person name="Chang Y.J."/>
            <person name="Jeffries C.D."/>
            <person name="Chain P."/>
            <person name="Saunders E."/>
            <person name="Brettin T."/>
            <person name="Detter J.C."/>
            <person name="Goker M."/>
            <person name="Bristow J."/>
            <person name="Eisen J.A."/>
            <person name="Markowitz V."/>
            <person name="Hugenholtz P."/>
            <person name="Kyrpides N.C."/>
            <person name="Klenk H.P."/>
            <person name="Han C."/>
        </authorList>
    </citation>
    <scope>NUCLEOTIDE SEQUENCE [LARGE SCALE GENOMIC DNA]</scope>
    <source>
        <strain evidence="2">ATCC 49208 / DSM 771 / VKM B-1644</strain>
    </source>
</reference>
<accession>C8W0P3</accession>
<organism evidence="1 2">
    <name type="scientific">Desulfofarcimen acetoxidans (strain ATCC 49208 / DSM 771 / KCTC 5769 / VKM B-1644 / 5575)</name>
    <name type="common">Desulfotomaculum acetoxidans</name>
    <dbReference type="NCBI Taxonomy" id="485916"/>
    <lineage>
        <taxon>Bacteria</taxon>
        <taxon>Bacillati</taxon>
        <taxon>Bacillota</taxon>
        <taxon>Clostridia</taxon>
        <taxon>Eubacteriales</taxon>
        <taxon>Peptococcaceae</taxon>
        <taxon>Desulfofarcimen</taxon>
    </lineage>
</organism>